<comment type="caution">
    <text evidence="4">The sequence shown here is derived from an EMBL/GenBank/DDBJ whole genome shotgun (WGS) entry which is preliminary data.</text>
</comment>
<protein>
    <submittedName>
        <fullName evidence="4">N-acetyltransferase</fullName>
    </submittedName>
</protein>
<dbReference type="PROSITE" id="PS51186">
    <property type="entry name" value="GNAT"/>
    <property type="match status" value="1"/>
</dbReference>
<evidence type="ECO:0000313" key="4">
    <source>
        <dbReference type="EMBL" id="PWU66871.1"/>
    </source>
</evidence>
<dbReference type="CDD" id="cd04301">
    <property type="entry name" value="NAT_SF"/>
    <property type="match status" value="1"/>
</dbReference>
<dbReference type="GO" id="GO:0016747">
    <property type="term" value="F:acyltransferase activity, transferring groups other than amino-acyl groups"/>
    <property type="evidence" value="ECO:0007669"/>
    <property type="project" value="InterPro"/>
</dbReference>
<evidence type="ECO:0000313" key="5">
    <source>
        <dbReference type="Proteomes" id="UP000245624"/>
    </source>
</evidence>
<evidence type="ECO:0000259" key="3">
    <source>
        <dbReference type="PROSITE" id="PS51186"/>
    </source>
</evidence>
<gene>
    <name evidence="4" type="ORF">DLJ74_18585</name>
</gene>
<accession>A0A317KTL1</accession>
<dbReference type="EMBL" id="QGTD01000020">
    <property type="protein sequence ID" value="PWU66871.1"/>
    <property type="molecule type" value="Genomic_DNA"/>
</dbReference>
<dbReference type="InterPro" id="IPR000182">
    <property type="entry name" value="GNAT_dom"/>
</dbReference>
<dbReference type="AlphaFoldDB" id="A0A317KTL1"/>
<dbReference type="InterPro" id="IPR016181">
    <property type="entry name" value="Acyl_CoA_acyltransferase"/>
</dbReference>
<name>A0A317KTL1_9BACI</name>
<keyword evidence="5" id="KW-1185">Reference proteome</keyword>
<keyword evidence="1 4" id="KW-0808">Transferase</keyword>
<evidence type="ECO:0000256" key="1">
    <source>
        <dbReference type="ARBA" id="ARBA00022679"/>
    </source>
</evidence>
<dbReference type="InterPro" id="IPR051556">
    <property type="entry name" value="N-term/lysine_N-AcTrnsfr"/>
</dbReference>
<dbReference type="RefSeq" id="WP_109985584.1">
    <property type="nucleotide sequence ID" value="NZ_QGTD01000020.1"/>
</dbReference>
<feature type="domain" description="N-acetyltransferase" evidence="3">
    <location>
        <begin position="2"/>
        <end position="163"/>
    </location>
</feature>
<sequence length="166" mass="18632">MINIQLMNEQDFDFFTDMLYESFYIPENKPSKEVLLTSSQLKKYSEGWGREGDRAIIAYTNEGNPIGAAWYRLFTKENQGYGYIDEQTPELGIAISSEGRGKGVGTILMKSLIKSANDDGFSSLSLSVDPDNLTALHLYQKLGFQKCGESGTSWTMVLAINRPHLR</sequence>
<dbReference type="OrthoDB" id="9790865at2"/>
<dbReference type="Pfam" id="PF00583">
    <property type="entry name" value="Acetyltransf_1"/>
    <property type="match status" value="1"/>
</dbReference>
<dbReference type="Gene3D" id="3.40.630.30">
    <property type="match status" value="1"/>
</dbReference>
<dbReference type="SUPFAM" id="SSF55729">
    <property type="entry name" value="Acyl-CoA N-acyltransferases (Nat)"/>
    <property type="match status" value="1"/>
</dbReference>
<dbReference type="Proteomes" id="UP000245624">
    <property type="component" value="Unassembled WGS sequence"/>
</dbReference>
<dbReference type="PANTHER" id="PTHR42919:SF8">
    <property type="entry name" value="N-ALPHA-ACETYLTRANSFERASE 50"/>
    <property type="match status" value="1"/>
</dbReference>
<reference evidence="4 5" key="1">
    <citation type="submission" date="2018-05" db="EMBL/GenBank/DDBJ databases">
        <title>Genomic analysis of Gracilibacillus dipsosauri DD1 reveals novel features of a salt-tolerant amylase.</title>
        <authorList>
            <person name="Deutch C.E."/>
            <person name="Yang S."/>
        </authorList>
    </citation>
    <scope>NUCLEOTIDE SEQUENCE [LARGE SCALE GENOMIC DNA]</scope>
    <source>
        <strain evidence="4 5">DD1</strain>
    </source>
</reference>
<proteinExistence type="predicted"/>
<keyword evidence="2" id="KW-0012">Acyltransferase</keyword>
<dbReference type="PANTHER" id="PTHR42919">
    <property type="entry name" value="N-ALPHA-ACETYLTRANSFERASE"/>
    <property type="match status" value="1"/>
</dbReference>
<organism evidence="4 5">
    <name type="scientific">Gracilibacillus dipsosauri</name>
    <dbReference type="NCBI Taxonomy" id="178340"/>
    <lineage>
        <taxon>Bacteria</taxon>
        <taxon>Bacillati</taxon>
        <taxon>Bacillota</taxon>
        <taxon>Bacilli</taxon>
        <taxon>Bacillales</taxon>
        <taxon>Bacillaceae</taxon>
        <taxon>Gracilibacillus</taxon>
    </lineage>
</organism>
<evidence type="ECO:0000256" key="2">
    <source>
        <dbReference type="ARBA" id="ARBA00023315"/>
    </source>
</evidence>